<accession>A0A1H2C1T2</accession>
<keyword evidence="4" id="KW-1185">Reference proteome</keyword>
<name>A0A1H2C1T2_MUCMA</name>
<dbReference type="SUPFAM" id="SSF50156">
    <property type="entry name" value="PDZ domain-like"/>
    <property type="match status" value="1"/>
</dbReference>
<organism evidence="3 4">
    <name type="scientific">Mucilaginibacter mallensis</name>
    <dbReference type="NCBI Taxonomy" id="652787"/>
    <lineage>
        <taxon>Bacteria</taxon>
        <taxon>Pseudomonadati</taxon>
        <taxon>Bacteroidota</taxon>
        <taxon>Sphingobacteriia</taxon>
        <taxon>Sphingobacteriales</taxon>
        <taxon>Sphingobacteriaceae</taxon>
        <taxon>Mucilaginibacter</taxon>
    </lineage>
</organism>
<feature type="chain" id="PRO_5009270676" evidence="1">
    <location>
        <begin position="23"/>
        <end position="406"/>
    </location>
</feature>
<dbReference type="EMBL" id="LT629740">
    <property type="protein sequence ID" value="SDT64488.1"/>
    <property type="molecule type" value="Genomic_DNA"/>
</dbReference>
<dbReference type="Gene3D" id="2.30.42.10">
    <property type="match status" value="1"/>
</dbReference>
<dbReference type="Gene3D" id="2.40.70.10">
    <property type="entry name" value="Acid Proteases"/>
    <property type="match status" value="2"/>
</dbReference>
<dbReference type="AlphaFoldDB" id="A0A1H2C1T2"/>
<dbReference type="InterPro" id="IPR021109">
    <property type="entry name" value="Peptidase_aspartic_dom_sf"/>
</dbReference>
<feature type="signal peptide" evidence="1">
    <location>
        <begin position="1"/>
        <end position="22"/>
    </location>
</feature>
<gene>
    <name evidence="3" type="ORF">SAMN05216490_4552</name>
</gene>
<dbReference type="Proteomes" id="UP000199679">
    <property type="component" value="Chromosome I"/>
</dbReference>
<proteinExistence type="predicted"/>
<reference evidence="3 4" key="1">
    <citation type="submission" date="2016-10" db="EMBL/GenBank/DDBJ databases">
        <authorList>
            <person name="de Groot N.N."/>
        </authorList>
    </citation>
    <scope>NUCLEOTIDE SEQUENCE [LARGE SCALE GENOMIC DNA]</scope>
    <source>
        <strain evidence="3 4">MP1X4</strain>
    </source>
</reference>
<protein>
    <submittedName>
        <fullName evidence="3">PDZ domain (Also known as DHR or GLGF)</fullName>
    </submittedName>
</protein>
<evidence type="ECO:0000313" key="3">
    <source>
        <dbReference type="EMBL" id="SDT64488.1"/>
    </source>
</evidence>
<evidence type="ECO:0000259" key="2">
    <source>
        <dbReference type="PROSITE" id="PS50106"/>
    </source>
</evidence>
<dbReference type="PROSITE" id="PS50106">
    <property type="entry name" value="PDZ"/>
    <property type="match status" value="1"/>
</dbReference>
<dbReference type="RefSeq" id="WP_091378638.1">
    <property type="nucleotide sequence ID" value="NZ_LT629740.1"/>
</dbReference>
<sequence>MKLLRAICLCVFLCYCFLSAKAQYFDLRPNKRHVTIHFRIVRNMIIIPLKINNTGPYNFILDTGVGLMVITQPSLVDSISLTSKRTIKIPGLGAGDDAEAYVTPVLNVDIQGLDSYNVSAAILKTDYFGLSNYAGMHIHGLLGYEFFNNLAVKLNFGDSTLNICRPKDLHAYRHANKIPITIEDRKPYMQANILYPNDKMVDSKLVIDIGAGHPISIEHMIKNNGLPQKFIAANLGIGLNGPIDGFISRINEVDIGRYKIKNVLASFPDDTKTEIVTSVPRDGNLGIGLLKKFDVIFDYTNNAMYLKPGFLYKEPYEHDMSGLEYYATGTDYQHVIISRVEPGSAGDLIGLEKGDEIVTINFRAVSKMNLEEIDALFKSKDERTILLEIFHDNKYDQVIITLKRRI</sequence>
<dbReference type="OrthoDB" id="3521766at2"/>
<dbReference type="InterPro" id="IPR034122">
    <property type="entry name" value="Retropepsin-like_bacterial"/>
</dbReference>
<evidence type="ECO:0000256" key="1">
    <source>
        <dbReference type="SAM" id="SignalP"/>
    </source>
</evidence>
<dbReference type="STRING" id="652787.SAMN05216490_4552"/>
<dbReference type="Pfam" id="PF13650">
    <property type="entry name" value="Asp_protease_2"/>
    <property type="match status" value="1"/>
</dbReference>
<dbReference type="InterPro" id="IPR036034">
    <property type="entry name" value="PDZ_sf"/>
</dbReference>
<dbReference type="InterPro" id="IPR001478">
    <property type="entry name" value="PDZ"/>
</dbReference>
<feature type="domain" description="PDZ" evidence="2">
    <location>
        <begin position="335"/>
        <end position="386"/>
    </location>
</feature>
<dbReference type="CDD" id="cd05483">
    <property type="entry name" value="retropepsin_like_bacteria"/>
    <property type="match status" value="1"/>
</dbReference>
<evidence type="ECO:0000313" key="4">
    <source>
        <dbReference type="Proteomes" id="UP000199679"/>
    </source>
</evidence>
<dbReference type="Pfam" id="PF00595">
    <property type="entry name" value="PDZ"/>
    <property type="match status" value="1"/>
</dbReference>
<dbReference type="SMART" id="SM00228">
    <property type="entry name" value="PDZ"/>
    <property type="match status" value="1"/>
</dbReference>
<keyword evidence="1" id="KW-0732">Signal</keyword>